<gene>
    <name evidence="1" type="ORF">PHACT_04460</name>
</gene>
<dbReference type="STRING" id="1524254.PHACT_04460"/>
<dbReference type="OrthoDB" id="344992at2"/>
<reference evidence="2" key="1">
    <citation type="submission" date="2016-07" db="EMBL/GenBank/DDBJ databases">
        <authorList>
            <person name="Florea S."/>
            <person name="Webb J.S."/>
            <person name="Jaromczyk J."/>
            <person name="Schardl C.L."/>
        </authorList>
    </citation>
    <scope>NUCLEOTIDE SEQUENCE [LARGE SCALE GENOMIC DNA]</scope>
    <source>
        <strain evidence="2">KCTC 42131</strain>
    </source>
</reference>
<organism evidence="1 2">
    <name type="scientific">Pseudohongiella acticola</name>
    <dbReference type="NCBI Taxonomy" id="1524254"/>
    <lineage>
        <taxon>Bacteria</taxon>
        <taxon>Pseudomonadati</taxon>
        <taxon>Pseudomonadota</taxon>
        <taxon>Gammaproteobacteria</taxon>
        <taxon>Pseudomonadales</taxon>
        <taxon>Pseudohongiellaceae</taxon>
        <taxon>Pseudohongiella</taxon>
    </lineage>
</organism>
<evidence type="ECO:0008006" key="3">
    <source>
        <dbReference type="Google" id="ProtNLM"/>
    </source>
</evidence>
<dbReference type="Proteomes" id="UP000175669">
    <property type="component" value="Unassembled WGS sequence"/>
</dbReference>
<evidence type="ECO:0000313" key="1">
    <source>
        <dbReference type="EMBL" id="OFE12479.1"/>
    </source>
</evidence>
<proteinExistence type="predicted"/>
<name>A0A1E8CJB2_9GAMM</name>
<comment type="caution">
    <text evidence="1">The sequence shown here is derived from an EMBL/GenBank/DDBJ whole genome shotgun (WGS) entry which is preliminary data.</text>
</comment>
<evidence type="ECO:0000313" key="2">
    <source>
        <dbReference type="Proteomes" id="UP000175669"/>
    </source>
</evidence>
<sequence length="427" mass="47056">MYSIDNSSDRAEAERLNQHCICVTLDQSAIVHNIADQLGDNADEILSSAAWQQFFSSTAVFIREQILEQMKGIVHALEAVATLPDYRRRVLSWAPQSAQVDSGPSGAFMGYDFHLGADGPRLIEVNTNAGGAFLNAVMGHAQIQCCGASTRISGAESFDSAVVAQFDSEWRAQRGSGRPKTIAIVDEQPAEQYLYPEFRLAQQLLRNNGFDALILSPSDLRYKDGALYSGDKQIDMVYNRLVDFGLQAPEQAALRSAWLDGSAVITPNPFVHALRADKRNLALLSDRDTLLDWGLSREHSEFLQHGVPRTVQVNATNADELWQQRKQLFFKPVAGHGSKGVYRGSKLTKGTFARILDSDYIAQAYVPPSERVVLVDGEQQMLKVDVRLYTYKGAVLLAAARLYQGQTTNFRTPGGGFAPLLLLNSAE</sequence>
<dbReference type="AlphaFoldDB" id="A0A1E8CJB2"/>
<protein>
    <recommendedName>
        <fullName evidence="3">Circularly permuted ATPgrasp domain-containing protein</fullName>
    </recommendedName>
</protein>
<dbReference type="EMBL" id="MASR01000001">
    <property type="protein sequence ID" value="OFE12479.1"/>
    <property type="molecule type" value="Genomic_DNA"/>
</dbReference>
<dbReference type="SUPFAM" id="SSF56059">
    <property type="entry name" value="Glutathione synthetase ATP-binding domain-like"/>
    <property type="match status" value="1"/>
</dbReference>
<keyword evidence="2" id="KW-1185">Reference proteome</keyword>
<accession>A0A1E8CJB2</accession>